<name>A0ABS9CNJ6_9FIRM</name>
<sequence length="212" mass="24401">MPEKMDFKKTDKLFYMPGLKPSVVEVPEMVFIEVAGTGDPNTSAAYKNAMEILYGLSYGIKMSKMDGSQPEGYFEYVVPPLEGLWRMADGGTVDYSRKAEFEWISMIRQPSFVTGAVFEQAKEKLHRKKPELALSGARLTRRREGLCVQVMHRGPYDDEPATLQRLMQFMTENGFVPDYSDERRHHEIYLGDPRKTVLEKLRTVLRLPVRKI</sequence>
<evidence type="ECO:0000259" key="1">
    <source>
        <dbReference type="Pfam" id="PF06445"/>
    </source>
</evidence>
<dbReference type="SUPFAM" id="SSF55136">
    <property type="entry name" value="Probable bacterial effector-binding domain"/>
    <property type="match status" value="1"/>
</dbReference>
<accession>A0ABS9CNJ6</accession>
<dbReference type="InterPro" id="IPR029442">
    <property type="entry name" value="GyrI-like"/>
</dbReference>
<dbReference type="InterPro" id="IPR008319">
    <property type="entry name" value="GyrI-like_CCH_Lin2189-like"/>
</dbReference>
<evidence type="ECO:0000313" key="2">
    <source>
        <dbReference type="EMBL" id="MCF2652193.1"/>
    </source>
</evidence>
<dbReference type="Pfam" id="PF06445">
    <property type="entry name" value="GyrI-like"/>
    <property type="match status" value="1"/>
</dbReference>
<protein>
    <submittedName>
        <fullName evidence="2">GyrI-like domain-containing protein</fullName>
    </submittedName>
</protein>
<proteinExistence type="predicted"/>
<evidence type="ECO:0000313" key="3">
    <source>
        <dbReference type="Proteomes" id="UP001299220"/>
    </source>
</evidence>
<organism evidence="2 3">
    <name type="scientific">Anaeromassilibacillus senegalensis</name>
    <dbReference type="NCBI Taxonomy" id="1673717"/>
    <lineage>
        <taxon>Bacteria</taxon>
        <taxon>Bacillati</taxon>
        <taxon>Bacillota</taxon>
        <taxon>Clostridia</taxon>
        <taxon>Eubacteriales</taxon>
        <taxon>Acutalibacteraceae</taxon>
        <taxon>Anaeromassilibacillus</taxon>
    </lineage>
</organism>
<reference evidence="2 3" key="1">
    <citation type="submission" date="2020-12" db="EMBL/GenBank/DDBJ databases">
        <title>Whole genome sequences of gut porcine anaerobes.</title>
        <authorList>
            <person name="Kubasova T."/>
            <person name="Jahodarova E."/>
            <person name="Rychlik I."/>
        </authorList>
    </citation>
    <scope>NUCLEOTIDE SEQUENCE [LARGE SCALE GENOMIC DNA]</scope>
    <source>
        <strain evidence="2 3">An867</strain>
    </source>
</reference>
<dbReference type="Proteomes" id="UP001299220">
    <property type="component" value="Unassembled WGS sequence"/>
</dbReference>
<dbReference type="InterPro" id="IPR011256">
    <property type="entry name" value="Reg_factor_effector_dom_sf"/>
</dbReference>
<dbReference type="Gene3D" id="3.20.80.10">
    <property type="entry name" value="Regulatory factor, effector binding domain"/>
    <property type="match status" value="1"/>
</dbReference>
<comment type="caution">
    <text evidence="2">The sequence shown here is derived from an EMBL/GenBank/DDBJ whole genome shotgun (WGS) entry which is preliminary data.</text>
</comment>
<gene>
    <name evidence="2" type="ORF">JQM67_06230</name>
</gene>
<dbReference type="EMBL" id="JAFBIT010000001">
    <property type="protein sequence ID" value="MCF2652193.1"/>
    <property type="molecule type" value="Genomic_DNA"/>
</dbReference>
<dbReference type="PIRSF" id="PIRSF031644">
    <property type="entry name" value="UCP031644"/>
    <property type="match status" value="1"/>
</dbReference>
<feature type="domain" description="GyrI-like small molecule binding" evidence="1">
    <location>
        <begin position="20"/>
        <end position="210"/>
    </location>
</feature>
<dbReference type="RefSeq" id="WP_235323211.1">
    <property type="nucleotide sequence ID" value="NZ_JAFBIT010000001.1"/>
</dbReference>
<keyword evidence="3" id="KW-1185">Reference proteome</keyword>